<comment type="caution">
    <text evidence="2">The sequence shown here is derived from an EMBL/GenBank/DDBJ whole genome shotgun (WGS) entry which is preliminary data.</text>
</comment>
<dbReference type="AlphaFoldDB" id="A0A4R3M8A9"/>
<dbReference type="Proteomes" id="UP000295525">
    <property type="component" value="Unassembled WGS sequence"/>
</dbReference>
<organism evidence="2 3">
    <name type="scientific">Paralcaligenes ureilyticus</name>
    <dbReference type="NCBI Taxonomy" id="627131"/>
    <lineage>
        <taxon>Bacteria</taxon>
        <taxon>Pseudomonadati</taxon>
        <taxon>Pseudomonadota</taxon>
        <taxon>Betaproteobacteria</taxon>
        <taxon>Burkholderiales</taxon>
        <taxon>Alcaligenaceae</taxon>
        <taxon>Paralcaligenes</taxon>
    </lineage>
</organism>
<feature type="domain" description="Transposase IS66 central" evidence="1">
    <location>
        <begin position="12"/>
        <end position="69"/>
    </location>
</feature>
<keyword evidence="3" id="KW-1185">Reference proteome</keyword>
<protein>
    <submittedName>
        <fullName evidence="2">Transposase IS66 family protein</fullName>
    </submittedName>
</protein>
<reference evidence="2 3" key="1">
    <citation type="submission" date="2019-03" db="EMBL/GenBank/DDBJ databases">
        <title>Genomic Encyclopedia of Type Strains, Phase IV (KMG-IV): sequencing the most valuable type-strain genomes for metagenomic binning, comparative biology and taxonomic classification.</title>
        <authorList>
            <person name="Goeker M."/>
        </authorList>
    </citation>
    <scope>NUCLEOTIDE SEQUENCE [LARGE SCALE GENOMIC DNA]</scope>
    <source>
        <strain evidence="2 3">DSM 24591</strain>
    </source>
</reference>
<evidence type="ECO:0000313" key="3">
    <source>
        <dbReference type="Proteomes" id="UP000295525"/>
    </source>
</evidence>
<proteinExistence type="predicted"/>
<dbReference type="InterPro" id="IPR004291">
    <property type="entry name" value="Transposase_IS66_central"/>
</dbReference>
<evidence type="ECO:0000259" key="1">
    <source>
        <dbReference type="Pfam" id="PF03050"/>
    </source>
</evidence>
<gene>
    <name evidence="2" type="ORF">EDC26_103229</name>
</gene>
<accession>A0A4R3M8A9</accession>
<evidence type="ECO:0000313" key="2">
    <source>
        <dbReference type="EMBL" id="TCT09610.1"/>
    </source>
</evidence>
<sequence length="77" mass="9028">MYFTAYPVTGLLLDSYRSKKARRACFLCRARHKAHARRKFYDIHVKDTTPITTHVLKRIAKLYKIESDTGKVCPITR</sequence>
<dbReference type="EMBL" id="SMAJ01000003">
    <property type="protein sequence ID" value="TCT09610.1"/>
    <property type="molecule type" value="Genomic_DNA"/>
</dbReference>
<dbReference type="RefSeq" id="WP_243700797.1">
    <property type="nucleotide sequence ID" value="NZ_SMAJ01000003.1"/>
</dbReference>
<name>A0A4R3M8A9_9BURK</name>
<dbReference type="Pfam" id="PF03050">
    <property type="entry name" value="DDE_Tnp_IS66"/>
    <property type="match status" value="1"/>
</dbReference>